<keyword evidence="3" id="KW-1185">Reference proteome</keyword>
<dbReference type="AlphaFoldDB" id="A0A120GR74"/>
<feature type="transmembrane region" description="Helical" evidence="1">
    <location>
        <begin position="50"/>
        <end position="67"/>
    </location>
</feature>
<name>A0A120GR74_9BACI</name>
<feature type="transmembrane region" description="Helical" evidence="1">
    <location>
        <begin position="100"/>
        <end position="122"/>
    </location>
</feature>
<proteinExistence type="predicted"/>
<reference evidence="2 3" key="1">
    <citation type="submission" date="2015-11" db="EMBL/GenBank/DDBJ databases">
        <title>Genome Sequence of Bacillus simplex strain VanAntwerpen2.</title>
        <authorList>
            <person name="Couger M.B."/>
        </authorList>
    </citation>
    <scope>NUCLEOTIDE SEQUENCE [LARGE SCALE GENOMIC DNA]</scope>
    <source>
        <strain evidence="2 3">VanAntwerpen02</strain>
    </source>
</reference>
<feature type="transmembrane region" description="Helical" evidence="1">
    <location>
        <begin position="74"/>
        <end position="94"/>
    </location>
</feature>
<keyword evidence="1" id="KW-1133">Transmembrane helix</keyword>
<organism evidence="2 3">
    <name type="scientific">Peribacillus simplex</name>
    <dbReference type="NCBI Taxonomy" id="1478"/>
    <lineage>
        <taxon>Bacteria</taxon>
        <taxon>Bacillati</taxon>
        <taxon>Bacillota</taxon>
        <taxon>Bacilli</taxon>
        <taxon>Bacillales</taxon>
        <taxon>Bacillaceae</taxon>
        <taxon>Peribacillus</taxon>
    </lineage>
</organism>
<dbReference type="Proteomes" id="UP000064189">
    <property type="component" value="Unassembled WGS sequence"/>
</dbReference>
<dbReference type="EMBL" id="LNNH01000004">
    <property type="protein sequence ID" value="KWW22441.1"/>
    <property type="molecule type" value="Genomic_DNA"/>
</dbReference>
<protein>
    <submittedName>
        <fullName evidence="2">Uncharacterized protein</fullName>
    </submittedName>
</protein>
<keyword evidence="1" id="KW-0812">Transmembrane</keyword>
<evidence type="ECO:0000313" key="2">
    <source>
        <dbReference type="EMBL" id="KWW22441.1"/>
    </source>
</evidence>
<keyword evidence="1" id="KW-0472">Membrane</keyword>
<evidence type="ECO:0000313" key="3">
    <source>
        <dbReference type="Proteomes" id="UP000064189"/>
    </source>
</evidence>
<dbReference type="RefSeq" id="WP_061140486.1">
    <property type="nucleotide sequence ID" value="NZ_LNNH01000004.1"/>
</dbReference>
<comment type="caution">
    <text evidence="2">The sequence shown here is derived from an EMBL/GenBank/DDBJ whole genome shotgun (WGS) entry which is preliminary data.</text>
</comment>
<gene>
    <name evidence="2" type="ORF">AS888_12975</name>
</gene>
<sequence>MKRPLGVTLISYFYLFGAVVLIATALFFDANANDVSVAERFGLPLFPERLFRITLAIFSLIVIYGYMSLRKWGFWLMILYSFGFGMISCILSFYNNHPPFTGNFIWSVIVFIYTICVSKSFFIKERGVKKTLYVKLS</sequence>
<feature type="transmembrane region" description="Helical" evidence="1">
    <location>
        <begin position="12"/>
        <end position="30"/>
    </location>
</feature>
<evidence type="ECO:0000256" key="1">
    <source>
        <dbReference type="SAM" id="Phobius"/>
    </source>
</evidence>
<accession>A0A120GR74</accession>